<sequence length="124" mass="14337">MAARLLGHIPTERPKLRFYKGLVKFKIASTSKLENCGETESLDEPVKKKAKKTDMRIFPYGEIKVTIKNGIFLFKIYLKNIFYVFDIFNPIGTYLMVLPNNAGLDVKFVKFSKKNLLVIILYIQ</sequence>
<proteinExistence type="predicted"/>
<keyword evidence="1" id="KW-1185">Reference proteome</keyword>
<organism evidence="1 2">
    <name type="scientific">Meloidogyne incognita</name>
    <name type="common">Southern root-knot nematode worm</name>
    <name type="synonym">Oxyuris incognita</name>
    <dbReference type="NCBI Taxonomy" id="6306"/>
    <lineage>
        <taxon>Eukaryota</taxon>
        <taxon>Metazoa</taxon>
        <taxon>Ecdysozoa</taxon>
        <taxon>Nematoda</taxon>
        <taxon>Chromadorea</taxon>
        <taxon>Rhabditida</taxon>
        <taxon>Tylenchina</taxon>
        <taxon>Tylenchomorpha</taxon>
        <taxon>Tylenchoidea</taxon>
        <taxon>Meloidogynidae</taxon>
        <taxon>Meloidogyninae</taxon>
        <taxon>Meloidogyne</taxon>
        <taxon>Meloidogyne incognita group</taxon>
    </lineage>
</organism>
<name>A0A914N8S6_MELIC</name>
<evidence type="ECO:0000313" key="1">
    <source>
        <dbReference type="Proteomes" id="UP000887563"/>
    </source>
</evidence>
<reference evidence="2" key="1">
    <citation type="submission" date="2022-11" db="UniProtKB">
        <authorList>
            <consortium name="WormBaseParasite"/>
        </authorList>
    </citation>
    <scope>IDENTIFICATION</scope>
</reference>
<accession>A0A914N8S6</accession>
<dbReference type="WBParaSite" id="Minc3s04591g36611">
    <property type="protein sequence ID" value="Minc3s04591g36611"/>
    <property type="gene ID" value="Minc3s04591g36611"/>
</dbReference>
<evidence type="ECO:0000313" key="2">
    <source>
        <dbReference type="WBParaSite" id="Minc3s04591g36611"/>
    </source>
</evidence>
<dbReference type="Proteomes" id="UP000887563">
    <property type="component" value="Unplaced"/>
</dbReference>
<dbReference type="AlphaFoldDB" id="A0A914N8S6"/>
<protein>
    <submittedName>
        <fullName evidence="2">Uncharacterized protein</fullName>
    </submittedName>
</protein>